<dbReference type="InterPro" id="IPR036397">
    <property type="entry name" value="RNaseH_sf"/>
</dbReference>
<protein>
    <submittedName>
        <fullName evidence="1">Uncharacterized protein</fullName>
    </submittedName>
</protein>
<reference evidence="2" key="1">
    <citation type="submission" date="2017-01" db="EMBL/GenBank/DDBJ databases">
        <authorList>
            <person name="Wang Y."/>
            <person name="White M."/>
            <person name="Kvist S."/>
            <person name="Moncalvo J.-M."/>
        </authorList>
    </citation>
    <scope>NUCLEOTIDE SEQUENCE [LARGE SCALE GENOMIC DNA]</scope>
    <source>
        <strain evidence="2">ID-206-W2</strain>
    </source>
</reference>
<accession>A0A1R1X5M9</accession>
<keyword evidence="2" id="KW-1185">Reference proteome</keyword>
<dbReference type="AlphaFoldDB" id="A0A1R1X5M9"/>
<evidence type="ECO:0000313" key="1">
    <source>
        <dbReference type="EMBL" id="OMJ09946.1"/>
    </source>
</evidence>
<dbReference type="Gene3D" id="3.30.420.10">
    <property type="entry name" value="Ribonuclease H-like superfamily/Ribonuclease H"/>
    <property type="match status" value="1"/>
</dbReference>
<dbReference type="EMBL" id="LSSM01006839">
    <property type="protein sequence ID" value="OMJ09946.1"/>
    <property type="molecule type" value="Genomic_DNA"/>
</dbReference>
<dbReference type="GO" id="GO:0003676">
    <property type="term" value="F:nucleic acid binding"/>
    <property type="evidence" value="ECO:0007669"/>
    <property type="project" value="InterPro"/>
</dbReference>
<evidence type="ECO:0000313" key="2">
    <source>
        <dbReference type="Proteomes" id="UP000187429"/>
    </source>
</evidence>
<comment type="caution">
    <text evidence="1">The sequence shown here is derived from an EMBL/GenBank/DDBJ whole genome shotgun (WGS) entry which is preliminary data.</text>
</comment>
<sequence length="87" mass="9696">MWYSGCPAQPNWPFRIPSGMELKSLTGFPIVNPASSATSSDAIRIIEGVIDHFGIPNSIRCNRNPFDSALFRNFCKNKKIRLDLTPA</sequence>
<proteinExistence type="predicted"/>
<name>A0A1R1X5M9_9FUNG</name>
<dbReference type="Proteomes" id="UP000187429">
    <property type="component" value="Unassembled WGS sequence"/>
</dbReference>
<gene>
    <name evidence="1" type="ORF">AYI69_g10439</name>
</gene>
<organism evidence="1 2">
    <name type="scientific">Smittium culicis</name>
    <dbReference type="NCBI Taxonomy" id="133412"/>
    <lineage>
        <taxon>Eukaryota</taxon>
        <taxon>Fungi</taxon>
        <taxon>Fungi incertae sedis</taxon>
        <taxon>Zoopagomycota</taxon>
        <taxon>Kickxellomycotina</taxon>
        <taxon>Harpellomycetes</taxon>
        <taxon>Harpellales</taxon>
        <taxon>Legeriomycetaceae</taxon>
        <taxon>Smittium</taxon>
    </lineage>
</organism>